<dbReference type="Gene3D" id="3.90.640.10">
    <property type="entry name" value="Actin, Chain A, domain 4"/>
    <property type="match status" value="1"/>
</dbReference>
<dbReference type="PANTHER" id="PTHR42749:SF1">
    <property type="entry name" value="CELL SHAPE-DETERMINING PROTEIN MREB"/>
    <property type="match status" value="1"/>
</dbReference>
<feature type="region of interest" description="Disordered" evidence="4">
    <location>
        <begin position="412"/>
        <end position="554"/>
    </location>
</feature>
<dbReference type="EMBL" id="BAHE01000035">
    <property type="protein sequence ID" value="GAC01833.1"/>
    <property type="molecule type" value="Genomic_DNA"/>
</dbReference>
<dbReference type="PANTHER" id="PTHR42749">
    <property type="entry name" value="CELL SHAPE-DETERMINING PROTEIN MREB"/>
    <property type="match status" value="1"/>
</dbReference>
<evidence type="ECO:0000256" key="4">
    <source>
        <dbReference type="SAM" id="MobiDB-lite"/>
    </source>
</evidence>
<dbReference type="RefSeq" id="WP_006867993.1">
    <property type="nucleotide sequence ID" value="NZ_BAHE01000035.1"/>
</dbReference>
<keyword evidence="6" id="KW-1185">Reference proteome</keyword>
<dbReference type="InterPro" id="IPR013126">
    <property type="entry name" value="Hsp_70_fam"/>
</dbReference>
<evidence type="ECO:0000256" key="2">
    <source>
        <dbReference type="ARBA" id="ARBA00022840"/>
    </source>
</evidence>
<comment type="caution">
    <text evidence="5">The sequence shown here is derived from an EMBL/GenBank/DDBJ whole genome shotgun (WGS) entry which is preliminary data.</text>
</comment>
<keyword evidence="2" id="KW-0067">ATP-binding</keyword>
<keyword evidence="3" id="KW-0143">Chaperone</keyword>
<evidence type="ECO:0008006" key="7">
    <source>
        <dbReference type="Google" id="ProtNLM"/>
    </source>
</evidence>
<proteinExistence type="predicted"/>
<accession>K6XBT7</accession>
<protein>
    <recommendedName>
        <fullName evidence="7">Hsp70 family protein</fullName>
    </recommendedName>
</protein>
<dbReference type="Proteomes" id="UP000035058">
    <property type="component" value="Unassembled WGS sequence"/>
</dbReference>
<dbReference type="Gene3D" id="3.30.420.40">
    <property type="match status" value="2"/>
</dbReference>
<sequence>MGITIGVKVGSANSVAVVATEHSWENSLSVETTGLVGSGDFLDRVGDPVPVLDDRGRSRPAAQIHAEAVAALLTRLDLADPVDHLAVVHPDTWTSQAVDEAHAALLERDDLQTGEISWVRESRATLAAVEHSEGALGEGLVIGYDLGASALTVTVLATGDEPRVVSRPLRLDSVSGNEFDRLLLAHTLRVTGVDAELADPGRASAVLDDLTRLRTECRAAKEALSVDTDAVVDVRVGEATTVARLVRDDVEELVRGPIAESVALIREALASAGADQPGGRPSPVTAIVLGGGGASIPLVTEVMSATLRMPVLLDPQPGSASAAGGALLGIAALGARASAALEPTTEIPGQALGPLPGERPLREIEPAPSTPVATPAPRLSRRRRGILITAGAAALVLVSATGLSVGTGLVGSTGEATPPPAGAVTTVDATPGKPGRPAPTVTEAATGTRAAATGTGTRAAGTGTGTGTPAPRRSTAAAPAGTSAPGTTSAPRGGQAPSTGGQAPAPAAPPPAPAPVDSVPAPVPDPQPSPDVSEQPSTGGGGGGRSGGVLQVPGRILDGTGQVLCGVTRVVC</sequence>
<reference evidence="5 6" key="1">
    <citation type="submission" date="2012-08" db="EMBL/GenBank/DDBJ databases">
        <title>Whole genome shotgun sequence of Gordonia namibiensis NBRC 108229.</title>
        <authorList>
            <person name="Isaki-Nakamura S."/>
            <person name="Hosoyama A."/>
            <person name="Tsuchikane K."/>
            <person name="Katsumata H."/>
            <person name="Baba S."/>
            <person name="Yamazaki S."/>
            <person name="Fujita N."/>
        </authorList>
    </citation>
    <scope>NUCLEOTIDE SEQUENCE [LARGE SCALE GENOMIC DNA]</scope>
    <source>
        <strain evidence="5 6">NBRC 108229</strain>
    </source>
</reference>
<evidence type="ECO:0000256" key="1">
    <source>
        <dbReference type="ARBA" id="ARBA00022741"/>
    </source>
</evidence>
<gene>
    <name evidence="5" type="ORF">GONAM_35_00020</name>
</gene>
<dbReference type="GO" id="GO:0140662">
    <property type="term" value="F:ATP-dependent protein folding chaperone"/>
    <property type="evidence" value="ECO:0007669"/>
    <property type="project" value="InterPro"/>
</dbReference>
<dbReference type="AlphaFoldDB" id="K6XBT7"/>
<feature type="compositionally biased region" description="Low complexity" evidence="4">
    <location>
        <begin position="444"/>
        <end position="505"/>
    </location>
</feature>
<evidence type="ECO:0000256" key="3">
    <source>
        <dbReference type="ARBA" id="ARBA00023186"/>
    </source>
</evidence>
<keyword evidence="1" id="KW-0547">Nucleotide-binding</keyword>
<evidence type="ECO:0000313" key="5">
    <source>
        <dbReference type="EMBL" id="GAC01833.1"/>
    </source>
</evidence>
<dbReference type="Pfam" id="PF00012">
    <property type="entry name" value="HSP70"/>
    <property type="match status" value="1"/>
</dbReference>
<dbReference type="SUPFAM" id="SSF53067">
    <property type="entry name" value="Actin-like ATPase domain"/>
    <property type="match status" value="1"/>
</dbReference>
<organism evidence="5 6">
    <name type="scientific">Gordonia namibiensis NBRC 108229</name>
    <dbReference type="NCBI Taxonomy" id="1208314"/>
    <lineage>
        <taxon>Bacteria</taxon>
        <taxon>Bacillati</taxon>
        <taxon>Actinomycetota</taxon>
        <taxon>Actinomycetes</taxon>
        <taxon>Mycobacteriales</taxon>
        <taxon>Gordoniaceae</taxon>
        <taxon>Gordonia</taxon>
    </lineage>
</organism>
<dbReference type="GO" id="GO:0005524">
    <property type="term" value="F:ATP binding"/>
    <property type="evidence" value="ECO:0007669"/>
    <property type="project" value="UniProtKB-KW"/>
</dbReference>
<evidence type="ECO:0000313" key="6">
    <source>
        <dbReference type="Proteomes" id="UP000035058"/>
    </source>
</evidence>
<feature type="compositionally biased region" description="Gly residues" evidence="4">
    <location>
        <begin position="538"/>
        <end position="547"/>
    </location>
</feature>
<name>K6XBT7_9ACTN</name>
<dbReference type="InterPro" id="IPR043129">
    <property type="entry name" value="ATPase_NBD"/>
</dbReference>